<evidence type="ECO:0000313" key="1">
    <source>
        <dbReference type="EMBL" id="KAK8896774.1"/>
    </source>
</evidence>
<dbReference type="SUPFAM" id="SSF48403">
    <property type="entry name" value="Ankyrin repeat"/>
    <property type="match status" value="1"/>
</dbReference>
<keyword evidence="2" id="KW-1185">Reference proteome</keyword>
<accession>A0ABR2L072</accession>
<reference evidence="1 2" key="1">
    <citation type="submission" date="2024-04" db="EMBL/GenBank/DDBJ databases">
        <title>Tritrichomonas musculus Genome.</title>
        <authorList>
            <person name="Alves-Ferreira E."/>
            <person name="Grigg M."/>
            <person name="Lorenzi H."/>
            <person name="Galac M."/>
        </authorList>
    </citation>
    <scope>NUCLEOTIDE SEQUENCE [LARGE SCALE GENOMIC DNA]</scope>
    <source>
        <strain evidence="1 2">EAF2021</strain>
    </source>
</reference>
<proteinExistence type="predicted"/>
<comment type="caution">
    <text evidence="1">The sequence shown here is derived from an EMBL/GenBank/DDBJ whole genome shotgun (WGS) entry which is preliminary data.</text>
</comment>
<sequence>MEYLEKMKTIQNAILEYLDDEREQIFDELSSLLNDQKDIHELKSILYLISKICQNHHHGPFFFNKIKTILNILKMEVNQCFSNIEIFNIFKSNKRILLLLIDESILTVDSVISEKLKIYEDYFYPEIKKFNQTTSNDEQINELTENFVEKRRIGENDRYLCELIRNDIIEDFITNYTKNLFLLTDQISSSIFETNPFLIHKEPTLIEYSLFFGSIQILRFLLQNGVVLNSSSWLYAIHGHNPEIIHILESEKILPDDETYEECLKESIKCHHNDFAHYIKDNLLKKQVNHNNKEDGNNVLEYLYDEVFYGFQSYNFDFIAEDLLAEPIYFFYAVDFGYFKLVDYIKNKAKLDVNQLIIEKKFF</sequence>
<name>A0ABR2L072_9EUKA</name>
<gene>
    <name evidence="1" type="ORF">M9Y10_014691</name>
</gene>
<evidence type="ECO:0000313" key="2">
    <source>
        <dbReference type="Proteomes" id="UP001470230"/>
    </source>
</evidence>
<dbReference type="PANTHER" id="PTHR24159:SF5">
    <property type="entry name" value="ANK_REP_REGION DOMAIN-CONTAINING PROTEIN"/>
    <property type="match status" value="1"/>
</dbReference>
<evidence type="ECO:0008006" key="3">
    <source>
        <dbReference type="Google" id="ProtNLM"/>
    </source>
</evidence>
<dbReference type="EMBL" id="JAPFFF010000002">
    <property type="protein sequence ID" value="KAK8896774.1"/>
    <property type="molecule type" value="Genomic_DNA"/>
</dbReference>
<dbReference type="PANTHER" id="PTHR24159">
    <property type="match status" value="1"/>
</dbReference>
<organism evidence="1 2">
    <name type="scientific">Tritrichomonas musculus</name>
    <dbReference type="NCBI Taxonomy" id="1915356"/>
    <lineage>
        <taxon>Eukaryota</taxon>
        <taxon>Metamonada</taxon>
        <taxon>Parabasalia</taxon>
        <taxon>Tritrichomonadida</taxon>
        <taxon>Tritrichomonadidae</taxon>
        <taxon>Tritrichomonas</taxon>
    </lineage>
</organism>
<dbReference type="Proteomes" id="UP001470230">
    <property type="component" value="Unassembled WGS sequence"/>
</dbReference>
<dbReference type="InterPro" id="IPR036770">
    <property type="entry name" value="Ankyrin_rpt-contain_sf"/>
</dbReference>
<protein>
    <recommendedName>
        <fullName evidence="3">DUF3447 domain-containing protein</fullName>
    </recommendedName>
</protein>